<feature type="region of interest" description="Disordered" evidence="1">
    <location>
        <begin position="1"/>
        <end position="32"/>
    </location>
</feature>
<dbReference type="Proteomes" id="UP000006174">
    <property type="component" value="Unassembled WGS sequence"/>
</dbReference>
<protein>
    <submittedName>
        <fullName evidence="2">Uncharacterized protein</fullName>
    </submittedName>
</protein>
<dbReference type="HOGENOM" id="CLU_052083_0_0_1"/>
<comment type="caution">
    <text evidence="2">The sequence shown here is derived from an EMBL/GenBank/DDBJ whole genome shotgun (WGS) entry which is preliminary data.</text>
</comment>
<dbReference type="eggNOG" id="ENOG502RE5U">
    <property type="taxonomic scope" value="Eukaryota"/>
</dbReference>
<dbReference type="OrthoDB" id="2547101at2759"/>
<dbReference type="AlphaFoldDB" id="I2FMN8"/>
<keyword evidence="3" id="KW-1185">Reference proteome</keyword>
<sequence length="277" mass="30257">MDDDVVIPSPPPSPFLVPPPAPMGSDYSPASPPIDLYEVDARCPTLEMSTPECQAVWEAELAHSPTPPPTADEVIDSVLDAHCLGTPVYQLEVQPLTPPPRWVEHRTPPLPPPDQHLLTNGEIARWSERFFVAEFMAQITDSCFASAFTNPFGECNRIPCTCTHCYLAGLGHCKHMIPAYLGMEYPGDGTPNMQPQGSHQAEQAHLTMTNGDGPGLALQVYVEHHDRLYSECQPHESVAESGGPLDPIDSWVEPTVKEQWTRATLAAPSVPSGYVDM</sequence>
<evidence type="ECO:0000313" key="2">
    <source>
        <dbReference type="EMBL" id="CCF48181.1"/>
    </source>
</evidence>
<name>I2FMN8_USTHO</name>
<evidence type="ECO:0000313" key="3">
    <source>
        <dbReference type="Proteomes" id="UP000006174"/>
    </source>
</evidence>
<evidence type="ECO:0000256" key="1">
    <source>
        <dbReference type="SAM" id="MobiDB-lite"/>
    </source>
</evidence>
<gene>
    <name evidence="2" type="ORF">UHOR_12968</name>
</gene>
<accession>I2FMN8</accession>
<dbReference type="EMBL" id="CAGI01000114">
    <property type="protein sequence ID" value="CCF48181.1"/>
    <property type="molecule type" value="Genomic_DNA"/>
</dbReference>
<organism evidence="2 3">
    <name type="scientific">Ustilago hordei</name>
    <name type="common">Barley covered smut fungus</name>
    <dbReference type="NCBI Taxonomy" id="120017"/>
    <lineage>
        <taxon>Eukaryota</taxon>
        <taxon>Fungi</taxon>
        <taxon>Dikarya</taxon>
        <taxon>Basidiomycota</taxon>
        <taxon>Ustilaginomycotina</taxon>
        <taxon>Ustilaginomycetes</taxon>
        <taxon>Ustilaginales</taxon>
        <taxon>Ustilaginaceae</taxon>
        <taxon>Ustilago</taxon>
    </lineage>
</organism>
<reference evidence="2 3" key="1">
    <citation type="journal article" date="2012" name="Plant Cell">
        <title>Genome comparison of barley and maize smut fungi reveals targeted loss of RNA silencing components and species-specific presence of transposable elements.</title>
        <authorList>
            <person name="Laurie J.D."/>
            <person name="Ali S."/>
            <person name="Linning R."/>
            <person name="Mannhaupt G."/>
            <person name="Wong P."/>
            <person name="Gueldener U."/>
            <person name="Muensterkoetter M."/>
            <person name="Moore R."/>
            <person name="Kahmann R."/>
            <person name="Bakkeren G."/>
            <person name="Schirawski J."/>
        </authorList>
    </citation>
    <scope>NUCLEOTIDE SEQUENCE [LARGE SCALE GENOMIC DNA]</scope>
    <source>
        <strain evidence="3">Uh4875-4</strain>
    </source>
</reference>
<feature type="compositionally biased region" description="Pro residues" evidence="1">
    <location>
        <begin position="8"/>
        <end position="22"/>
    </location>
</feature>
<proteinExistence type="predicted"/>